<evidence type="ECO:0000256" key="1">
    <source>
        <dbReference type="SAM" id="MobiDB-lite"/>
    </source>
</evidence>
<organism evidence="2 3">
    <name type="scientific">Luteolibacter ambystomatis</name>
    <dbReference type="NCBI Taxonomy" id="2824561"/>
    <lineage>
        <taxon>Bacteria</taxon>
        <taxon>Pseudomonadati</taxon>
        <taxon>Verrucomicrobiota</taxon>
        <taxon>Verrucomicrobiia</taxon>
        <taxon>Verrucomicrobiales</taxon>
        <taxon>Verrucomicrobiaceae</taxon>
        <taxon>Luteolibacter</taxon>
    </lineage>
</organism>
<sequence length="448" mass="49192">MRFLLPLLIPLPALAEVDPRLEFAKGLLDQSRGKQEEAVARFEAARQADPTAVPLVRHAANRFMAEGNLAKAVSLYRELATATPDNLSNQLAYADFLRSEGRGDGLAEKMAGETLEMALKRFPANPAILERLFRSAENRGDHERSRQLFDKLVANPPLDPASMLMAETWSNLLFAANDASARERLDKLFQASADAAPRHSGLARAASDHFRKTDRMDVAIAILQKHAGAAPADLELRTRLGILQFAALRDQAGEKTLKDVLAIDPQRAIAHDALAKFYRQHNQPEPGREHAAQVLRIRGGDPSSFTSLADEWLAADQPKPARILLEKAAYDHPADPTVAAKLAIATRRDPETRAHASILFRQAESLLPNGTSPDPAFLSESADCLIEEKRIPAAEDRLRKAIRAFPPDAKKETAATLRKLAGLWESQNKNADAARALRQRADSLDPAK</sequence>
<dbReference type="InterPro" id="IPR011990">
    <property type="entry name" value="TPR-like_helical_dom_sf"/>
</dbReference>
<dbReference type="KEGG" id="lamb:KBB96_17935"/>
<dbReference type="Proteomes" id="UP000676169">
    <property type="component" value="Chromosome"/>
</dbReference>
<dbReference type="AlphaFoldDB" id="A0A975IZA9"/>
<protein>
    <submittedName>
        <fullName evidence="2">Tetratricopeptide repeat protein</fullName>
    </submittedName>
</protein>
<dbReference type="SUPFAM" id="SSF48452">
    <property type="entry name" value="TPR-like"/>
    <property type="match status" value="2"/>
</dbReference>
<reference evidence="2" key="1">
    <citation type="submission" date="2021-04" db="EMBL/GenBank/DDBJ databases">
        <title>Luteolibacter sp. 32A isolated from the skin of an Anderson's salamander (Ambystoma andersonii).</title>
        <authorList>
            <person name="Spergser J."/>
            <person name="Busse H.-J."/>
        </authorList>
    </citation>
    <scope>NUCLEOTIDE SEQUENCE</scope>
    <source>
        <strain evidence="2">32A</strain>
    </source>
</reference>
<gene>
    <name evidence="2" type="ORF">KBB96_17935</name>
</gene>
<dbReference type="EMBL" id="CP073100">
    <property type="protein sequence ID" value="QUE50728.1"/>
    <property type="molecule type" value="Genomic_DNA"/>
</dbReference>
<accession>A0A975IZA9</accession>
<keyword evidence="3" id="KW-1185">Reference proteome</keyword>
<evidence type="ECO:0000313" key="3">
    <source>
        <dbReference type="Proteomes" id="UP000676169"/>
    </source>
</evidence>
<dbReference type="Gene3D" id="1.25.40.10">
    <property type="entry name" value="Tetratricopeptide repeat domain"/>
    <property type="match status" value="2"/>
</dbReference>
<proteinExistence type="predicted"/>
<name>A0A975IZA9_9BACT</name>
<feature type="compositionally biased region" description="Basic and acidic residues" evidence="1">
    <location>
        <begin position="439"/>
        <end position="448"/>
    </location>
</feature>
<feature type="region of interest" description="Disordered" evidence="1">
    <location>
        <begin position="429"/>
        <end position="448"/>
    </location>
</feature>
<evidence type="ECO:0000313" key="2">
    <source>
        <dbReference type="EMBL" id="QUE50728.1"/>
    </source>
</evidence>
<dbReference type="RefSeq" id="WP_211630868.1">
    <property type="nucleotide sequence ID" value="NZ_CP073100.1"/>
</dbReference>